<evidence type="ECO:0000256" key="1">
    <source>
        <dbReference type="ARBA" id="ARBA00008760"/>
    </source>
</evidence>
<gene>
    <name evidence="5" type="ORF">PANT1444_LOCUS17770</name>
</gene>
<comment type="similarity">
    <text evidence="1">Belongs to the bacterial ribosomal protein bL28 family.</text>
</comment>
<dbReference type="HAMAP" id="MF_00373">
    <property type="entry name" value="Ribosomal_bL28"/>
    <property type="match status" value="1"/>
</dbReference>
<dbReference type="InterPro" id="IPR026569">
    <property type="entry name" value="Ribosomal_bL28"/>
</dbReference>
<feature type="region of interest" description="Disordered" evidence="4">
    <location>
        <begin position="139"/>
        <end position="167"/>
    </location>
</feature>
<keyword evidence="2" id="KW-0689">Ribosomal protein</keyword>
<evidence type="ECO:0000256" key="2">
    <source>
        <dbReference type="ARBA" id="ARBA00022980"/>
    </source>
</evidence>
<sequence length="167" mass="18660">MFSRGMATTKRKMVVMGRAHRGLYDGKHISFGNKISFAGNKSRRSWKPNIVNKRFWSQTYQRFLEFRVATSVIKKVKKLSGGIDHYLLTTPNDLLLYKKAIQIKKNIIDIHVRVAAGKPVRVGRGAHLLGASADDAPEVLPADAYPYRGPPRDSTMKPLAGPSALEQ</sequence>
<dbReference type="SUPFAM" id="SSF143800">
    <property type="entry name" value="L28p-like"/>
    <property type="match status" value="1"/>
</dbReference>
<organism evidence="5">
    <name type="scientific">Phaeocystis antarctica</name>
    <dbReference type="NCBI Taxonomy" id="33657"/>
    <lineage>
        <taxon>Eukaryota</taxon>
        <taxon>Haptista</taxon>
        <taxon>Haptophyta</taxon>
        <taxon>Prymnesiophyceae</taxon>
        <taxon>Phaeocystales</taxon>
        <taxon>Phaeocystaceae</taxon>
        <taxon>Phaeocystis</taxon>
    </lineage>
</organism>
<dbReference type="GO" id="GO:0005762">
    <property type="term" value="C:mitochondrial large ribosomal subunit"/>
    <property type="evidence" value="ECO:0007669"/>
    <property type="project" value="TreeGrafter"/>
</dbReference>
<dbReference type="EMBL" id="HBEP01031470">
    <property type="protein sequence ID" value="CAD8504841.1"/>
    <property type="molecule type" value="Transcribed_RNA"/>
</dbReference>
<evidence type="ECO:0000256" key="3">
    <source>
        <dbReference type="ARBA" id="ARBA00023274"/>
    </source>
</evidence>
<accession>A0A7S0NBQ5</accession>
<dbReference type="Pfam" id="PF00830">
    <property type="entry name" value="Ribosomal_L28"/>
    <property type="match status" value="1"/>
</dbReference>
<dbReference type="InterPro" id="IPR034704">
    <property type="entry name" value="Ribosomal_bL28/bL31-like_sf"/>
</dbReference>
<evidence type="ECO:0000313" key="5">
    <source>
        <dbReference type="EMBL" id="CAD8504841.1"/>
    </source>
</evidence>
<evidence type="ECO:0008006" key="6">
    <source>
        <dbReference type="Google" id="ProtNLM"/>
    </source>
</evidence>
<name>A0A7S0NBQ5_9EUKA</name>
<dbReference type="GO" id="GO:0003735">
    <property type="term" value="F:structural constituent of ribosome"/>
    <property type="evidence" value="ECO:0007669"/>
    <property type="project" value="InterPro"/>
</dbReference>
<keyword evidence="3" id="KW-0687">Ribonucleoprotein</keyword>
<dbReference type="PANTHER" id="PTHR13528:SF2">
    <property type="entry name" value="LARGE RIBOSOMAL SUBUNIT PROTEIN BL28M"/>
    <property type="match status" value="1"/>
</dbReference>
<dbReference type="Gene3D" id="2.30.170.40">
    <property type="entry name" value="Ribosomal protein L28/L24"/>
    <property type="match status" value="1"/>
</dbReference>
<dbReference type="AlphaFoldDB" id="A0A7S0NBQ5"/>
<protein>
    <recommendedName>
        <fullName evidence="6">Ribosomal protein L28</fullName>
    </recommendedName>
</protein>
<dbReference type="InterPro" id="IPR037147">
    <property type="entry name" value="Ribosomal_bL28_sf"/>
</dbReference>
<dbReference type="PANTHER" id="PTHR13528">
    <property type="entry name" value="39S RIBOSOMAL PROTEIN L28, MITOCHONDRIAL"/>
    <property type="match status" value="1"/>
</dbReference>
<evidence type="ECO:0000256" key="4">
    <source>
        <dbReference type="SAM" id="MobiDB-lite"/>
    </source>
</evidence>
<proteinExistence type="inferred from homology"/>
<reference evidence="5" key="1">
    <citation type="submission" date="2021-01" db="EMBL/GenBank/DDBJ databases">
        <authorList>
            <person name="Corre E."/>
            <person name="Pelletier E."/>
            <person name="Niang G."/>
            <person name="Scheremetjew M."/>
            <person name="Finn R."/>
            <person name="Kale V."/>
            <person name="Holt S."/>
            <person name="Cochrane G."/>
            <person name="Meng A."/>
            <person name="Brown T."/>
            <person name="Cohen L."/>
        </authorList>
    </citation>
    <scope>NUCLEOTIDE SEQUENCE</scope>
    <source>
        <strain evidence="5">CCMP1374</strain>
    </source>
</reference>